<gene>
    <name evidence="4" type="ORF">MCOR_24680</name>
</gene>
<evidence type="ECO:0000256" key="1">
    <source>
        <dbReference type="SAM" id="Phobius"/>
    </source>
</evidence>
<dbReference type="Proteomes" id="UP000507470">
    <property type="component" value="Unassembled WGS sequence"/>
</dbReference>
<dbReference type="OrthoDB" id="6133804at2759"/>
<feature type="transmembrane region" description="Helical" evidence="1">
    <location>
        <begin position="395"/>
        <end position="417"/>
    </location>
</feature>
<keyword evidence="2" id="KW-0732">Signal</keyword>
<keyword evidence="1" id="KW-0812">Transmembrane</keyword>
<dbReference type="EMBL" id="CACVKT020004349">
    <property type="protein sequence ID" value="CAC5389521.1"/>
    <property type="molecule type" value="Genomic_DNA"/>
</dbReference>
<protein>
    <recommendedName>
        <fullName evidence="3">MAM domain-containing protein</fullName>
    </recommendedName>
</protein>
<keyword evidence="5" id="KW-1185">Reference proteome</keyword>
<dbReference type="Gene3D" id="2.60.120.200">
    <property type="match status" value="1"/>
</dbReference>
<dbReference type="AlphaFoldDB" id="A0A6J8C1Z7"/>
<dbReference type="Pfam" id="PF00629">
    <property type="entry name" value="MAM"/>
    <property type="match status" value="1"/>
</dbReference>
<dbReference type="SMART" id="SM00137">
    <property type="entry name" value="MAM"/>
    <property type="match status" value="1"/>
</dbReference>
<accession>A0A6J8C1Z7</accession>
<sequence>MQKVFVLLYIQFVDLFSERCYVTGLQENTFVSNSNVLRCAGNTTITIVDLNVEQHTTSCSETNHCNLTEEKMNSIKRHCNKEITCTISKFIPNSCLVNDYGHVSISYSCTGHSTSSCTFENEDFSVNCGWYERGSVRYKWVLGHGETPTYYTGPDRDHTTASEDGYYAYTESLDDSAYNDESSLLSGLIVPSTKQCLKFWYHMYGRDINTLKVFQMNSEHNIELWNKSGSQGYKWHFQSLALTNIGPYQIMFKAIRGNGKRSDIAVDDIFIYNTVCNKGLLHYTESCRKTDESISLSGCSKYYLQLNDIKFKFDGELENCSAVYQDVKSSSRTLCNDINNADICTVNLSDVIRKDPSCFQSNSLLIEYKCEERVHVPNILSNDAQEINIPLDKGLVVGMVVAVVLLVCVAVLIICLVRRRDSFRKTNTNQTKKYETNNSAGNRTASLTSFTADTNNPNSQCITTQRNHISNIYDNTELRDDIIDSDCEYSNISKANSVINKEGITVAKYRDYQGDVPSYNRSLHRDEYDFANQTNETSFIKGPIHQTGSTKSNMVIEHRGTIFGGSECYKFAKPTCFNDEKHHMKTENNDVYCSSEEGTYDFAGSNRHKEADGNIYSHTVDDVYDSTTHKRNDDDQEDKYDHFIGEKTEEVYDTSIQK</sequence>
<keyword evidence="1" id="KW-1133">Transmembrane helix</keyword>
<dbReference type="InterPro" id="IPR000998">
    <property type="entry name" value="MAM_dom"/>
</dbReference>
<reference evidence="4 5" key="1">
    <citation type="submission" date="2020-06" db="EMBL/GenBank/DDBJ databases">
        <authorList>
            <person name="Li R."/>
            <person name="Bekaert M."/>
        </authorList>
    </citation>
    <scope>NUCLEOTIDE SEQUENCE [LARGE SCALE GENOMIC DNA]</scope>
    <source>
        <strain evidence="5">wild</strain>
    </source>
</reference>
<dbReference type="PROSITE" id="PS50060">
    <property type="entry name" value="MAM_2"/>
    <property type="match status" value="1"/>
</dbReference>
<dbReference type="PANTHER" id="PTHR23282:SF101">
    <property type="entry name" value="MAM DOMAIN-CONTAINING PROTEIN"/>
    <property type="match status" value="1"/>
</dbReference>
<dbReference type="SUPFAM" id="SSF49899">
    <property type="entry name" value="Concanavalin A-like lectins/glucanases"/>
    <property type="match status" value="1"/>
</dbReference>
<evidence type="ECO:0000313" key="5">
    <source>
        <dbReference type="Proteomes" id="UP000507470"/>
    </source>
</evidence>
<dbReference type="InterPro" id="IPR013320">
    <property type="entry name" value="ConA-like_dom_sf"/>
</dbReference>
<organism evidence="4 5">
    <name type="scientific">Mytilus coruscus</name>
    <name type="common">Sea mussel</name>
    <dbReference type="NCBI Taxonomy" id="42192"/>
    <lineage>
        <taxon>Eukaryota</taxon>
        <taxon>Metazoa</taxon>
        <taxon>Spiralia</taxon>
        <taxon>Lophotrochozoa</taxon>
        <taxon>Mollusca</taxon>
        <taxon>Bivalvia</taxon>
        <taxon>Autobranchia</taxon>
        <taxon>Pteriomorphia</taxon>
        <taxon>Mytilida</taxon>
        <taxon>Mytiloidea</taxon>
        <taxon>Mytilidae</taxon>
        <taxon>Mytilinae</taxon>
        <taxon>Mytilus</taxon>
    </lineage>
</organism>
<feature type="signal peptide" evidence="2">
    <location>
        <begin position="1"/>
        <end position="15"/>
    </location>
</feature>
<evidence type="ECO:0000313" key="4">
    <source>
        <dbReference type="EMBL" id="CAC5389521.1"/>
    </source>
</evidence>
<dbReference type="GO" id="GO:0016020">
    <property type="term" value="C:membrane"/>
    <property type="evidence" value="ECO:0007669"/>
    <property type="project" value="InterPro"/>
</dbReference>
<evidence type="ECO:0000256" key="2">
    <source>
        <dbReference type="SAM" id="SignalP"/>
    </source>
</evidence>
<dbReference type="PANTHER" id="PTHR23282">
    <property type="entry name" value="APICAL ENDOSOMAL GLYCOPROTEIN PRECURSOR"/>
    <property type="match status" value="1"/>
</dbReference>
<feature type="domain" description="MAM" evidence="3">
    <location>
        <begin position="115"/>
        <end position="278"/>
    </location>
</feature>
<proteinExistence type="predicted"/>
<feature type="chain" id="PRO_5026731596" description="MAM domain-containing protein" evidence="2">
    <location>
        <begin position="16"/>
        <end position="658"/>
    </location>
</feature>
<dbReference type="CDD" id="cd06263">
    <property type="entry name" value="MAM"/>
    <property type="match status" value="1"/>
</dbReference>
<evidence type="ECO:0000259" key="3">
    <source>
        <dbReference type="PROSITE" id="PS50060"/>
    </source>
</evidence>
<dbReference type="InterPro" id="IPR051560">
    <property type="entry name" value="MAM_domain-containing"/>
</dbReference>
<name>A0A6J8C1Z7_MYTCO</name>
<keyword evidence="1" id="KW-0472">Membrane</keyword>